<protein>
    <submittedName>
        <fullName evidence="1">Uncharacterized protein</fullName>
    </submittedName>
</protein>
<evidence type="ECO:0000313" key="1">
    <source>
        <dbReference type="EMBL" id="JAE13633.1"/>
    </source>
</evidence>
<sequence>MPPQPTTMMLGLPEVEDEAMATVTVGQRLRR</sequence>
<accession>A0A0A9FZ55</accession>
<name>A0A0A9FZ55_ARUDO</name>
<reference evidence="1" key="2">
    <citation type="journal article" date="2015" name="Data Brief">
        <title>Shoot transcriptome of the giant reed, Arundo donax.</title>
        <authorList>
            <person name="Barrero R.A."/>
            <person name="Guerrero F.D."/>
            <person name="Moolhuijzen P."/>
            <person name="Goolsby J.A."/>
            <person name="Tidwell J."/>
            <person name="Bellgard S.E."/>
            <person name="Bellgard M.I."/>
        </authorList>
    </citation>
    <scope>NUCLEOTIDE SEQUENCE</scope>
    <source>
        <tissue evidence="1">Shoot tissue taken approximately 20 cm above the soil surface</tissue>
    </source>
</reference>
<dbReference type="EMBL" id="GBRH01184263">
    <property type="protein sequence ID" value="JAE13633.1"/>
    <property type="molecule type" value="Transcribed_RNA"/>
</dbReference>
<organism evidence="1">
    <name type="scientific">Arundo donax</name>
    <name type="common">Giant reed</name>
    <name type="synonym">Donax arundinaceus</name>
    <dbReference type="NCBI Taxonomy" id="35708"/>
    <lineage>
        <taxon>Eukaryota</taxon>
        <taxon>Viridiplantae</taxon>
        <taxon>Streptophyta</taxon>
        <taxon>Embryophyta</taxon>
        <taxon>Tracheophyta</taxon>
        <taxon>Spermatophyta</taxon>
        <taxon>Magnoliopsida</taxon>
        <taxon>Liliopsida</taxon>
        <taxon>Poales</taxon>
        <taxon>Poaceae</taxon>
        <taxon>PACMAD clade</taxon>
        <taxon>Arundinoideae</taxon>
        <taxon>Arundineae</taxon>
        <taxon>Arundo</taxon>
    </lineage>
</organism>
<proteinExistence type="predicted"/>
<dbReference type="AlphaFoldDB" id="A0A0A9FZ55"/>
<reference evidence="1" key="1">
    <citation type="submission" date="2014-09" db="EMBL/GenBank/DDBJ databases">
        <authorList>
            <person name="Magalhaes I.L.F."/>
            <person name="Oliveira U."/>
            <person name="Santos F.R."/>
            <person name="Vidigal T.H.D.A."/>
            <person name="Brescovit A.D."/>
            <person name="Santos A.J."/>
        </authorList>
    </citation>
    <scope>NUCLEOTIDE SEQUENCE</scope>
    <source>
        <tissue evidence="1">Shoot tissue taken approximately 20 cm above the soil surface</tissue>
    </source>
</reference>